<keyword evidence="2" id="KW-0732">Signal</keyword>
<feature type="chain" id="PRO_5046716692" description="Lipoprotein" evidence="2">
    <location>
        <begin position="23"/>
        <end position="280"/>
    </location>
</feature>
<proteinExistence type="predicted"/>
<sequence>MRTRIRLAAVVAAAALALTVTGCNGEGGEDGEDGSGGGRDKAADASGSAAGVIAGADGGADNGSGNGSGNGSDSGADSGSDSESGTSVIPGMGSDEGSGEGSDEAPTRNGGASGGPEVRQKWMLENMPKAGTVMAAGEYLQRFTTCETYSIDPSDERYYAMDEKFDASWGVQFRGTCDDGGHGWIRVFKTSDMKKFQSAYRADIAERTKTSELAGIHGGFAIGKDFAVIAPDDRTLRDLSSSGLLILNCNPRFQPPDGVSTAPALVEGCVLTDEFVQNEG</sequence>
<dbReference type="Proteomes" id="UP001610818">
    <property type="component" value="Unassembled WGS sequence"/>
</dbReference>
<evidence type="ECO:0008006" key="5">
    <source>
        <dbReference type="Google" id="ProtNLM"/>
    </source>
</evidence>
<dbReference type="EMBL" id="JBIRGQ010000007">
    <property type="protein sequence ID" value="MFH8550412.1"/>
    <property type="molecule type" value="Genomic_DNA"/>
</dbReference>
<name>A0ABW7R060_9ACTN</name>
<feature type="compositionally biased region" description="Low complexity" evidence="1">
    <location>
        <begin position="44"/>
        <end position="55"/>
    </location>
</feature>
<reference evidence="3 4" key="1">
    <citation type="submission" date="2024-10" db="EMBL/GenBank/DDBJ databases">
        <title>The Natural Products Discovery Center: Release of the First 8490 Sequenced Strains for Exploring Actinobacteria Biosynthetic Diversity.</title>
        <authorList>
            <person name="Kalkreuter E."/>
            <person name="Kautsar S.A."/>
            <person name="Yang D."/>
            <person name="Bader C.D."/>
            <person name="Teijaro C.N."/>
            <person name="Fluegel L."/>
            <person name="Davis C.M."/>
            <person name="Simpson J.R."/>
            <person name="Lauterbach L."/>
            <person name="Steele A.D."/>
            <person name="Gui C."/>
            <person name="Meng S."/>
            <person name="Li G."/>
            <person name="Viehrig K."/>
            <person name="Ye F."/>
            <person name="Su P."/>
            <person name="Kiefer A.F."/>
            <person name="Nichols A."/>
            <person name="Cepeda A.J."/>
            <person name="Yan W."/>
            <person name="Fan B."/>
            <person name="Jiang Y."/>
            <person name="Adhikari A."/>
            <person name="Zheng C.-J."/>
            <person name="Schuster L."/>
            <person name="Cowan T.M."/>
            <person name="Smanski M.J."/>
            <person name="Chevrette M.G."/>
            <person name="De Carvalho L.P.S."/>
            <person name="Shen B."/>
        </authorList>
    </citation>
    <scope>NUCLEOTIDE SEQUENCE [LARGE SCALE GENOMIC DNA]</scope>
    <source>
        <strain evidence="3 4">NPDC017990</strain>
    </source>
</reference>
<feature type="compositionally biased region" description="Gly residues" evidence="1">
    <location>
        <begin position="56"/>
        <end position="72"/>
    </location>
</feature>
<feature type="signal peptide" evidence="2">
    <location>
        <begin position="1"/>
        <end position="22"/>
    </location>
</feature>
<evidence type="ECO:0000256" key="1">
    <source>
        <dbReference type="SAM" id="MobiDB-lite"/>
    </source>
</evidence>
<accession>A0ABW7R060</accession>
<evidence type="ECO:0000313" key="4">
    <source>
        <dbReference type="Proteomes" id="UP001610818"/>
    </source>
</evidence>
<comment type="caution">
    <text evidence="3">The sequence shown here is derived from an EMBL/GenBank/DDBJ whole genome shotgun (WGS) entry which is preliminary data.</text>
</comment>
<feature type="region of interest" description="Disordered" evidence="1">
    <location>
        <begin position="22"/>
        <end position="117"/>
    </location>
</feature>
<feature type="compositionally biased region" description="Low complexity" evidence="1">
    <location>
        <begin position="73"/>
        <end position="85"/>
    </location>
</feature>
<gene>
    <name evidence="3" type="ORF">ACH4F9_35940</name>
</gene>
<organism evidence="3 4">
    <name type="scientific">Streptomyces longisporoflavus</name>
    <dbReference type="NCBI Taxonomy" id="28044"/>
    <lineage>
        <taxon>Bacteria</taxon>
        <taxon>Bacillati</taxon>
        <taxon>Actinomycetota</taxon>
        <taxon>Actinomycetes</taxon>
        <taxon>Kitasatosporales</taxon>
        <taxon>Streptomycetaceae</taxon>
        <taxon>Streptomyces</taxon>
    </lineage>
</organism>
<evidence type="ECO:0000313" key="3">
    <source>
        <dbReference type="EMBL" id="MFH8550412.1"/>
    </source>
</evidence>
<dbReference type="PROSITE" id="PS51257">
    <property type="entry name" value="PROKAR_LIPOPROTEIN"/>
    <property type="match status" value="1"/>
</dbReference>
<dbReference type="RefSeq" id="WP_397716831.1">
    <property type="nucleotide sequence ID" value="NZ_JBIRGN010000007.1"/>
</dbReference>
<protein>
    <recommendedName>
        <fullName evidence="5">Lipoprotein</fullName>
    </recommendedName>
</protein>
<keyword evidence="4" id="KW-1185">Reference proteome</keyword>
<evidence type="ECO:0000256" key="2">
    <source>
        <dbReference type="SAM" id="SignalP"/>
    </source>
</evidence>